<keyword evidence="3" id="KW-1185">Reference proteome</keyword>
<organism evidence="2 3">
    <name type="scientific">Orchesella dallaii</name>
    <dbReference type="NCBI Taxonomy" id="48710"/>
    <lineage>
        <taxon>Eukaryota</taxon>
        <taxon>Metazoa</taxon>
        <taxon>Ecdysozoa</taxon>
        <taxon>Arthropoda</taxon>
        <taxon>Hexapoda</taxon>
        <taxon>Collembola</taxon>
        <taxon>Entomobryomorpha</taxon>
        <taxon>Entomobryoidea</taxon>
        <taxon>Orchesellidae</taxon>
        <taxon>Orchesellinae</taxon>
        <taxon>Orchesella</taxon>
    </lineage>
</organism>
<keyword evidence="1" id="KW-0472">Membrane</keyword>
<feature type="transmembrane region" description="Helical" evidence="1">
    <location>
        <begin position="405"/>
        <end position="426"/>
    </location>
</feature>
<dbReference type="Gene3D" id="3.20.20.80">
    <property type="entry name" value="Glycosidases"/>
    <property type="match status" value="1"/>
</dbReference>
<keyword evidence="1" id="KW-0812">Transmembrane</keyword>
<name>A0ABP1R663_9HEXA</name>
<evidence type="ECO:0000256" key="1">
    <source>
        <dbReference type="SAM" id="Phobius"/>
    </source>
</evidence>
<dbReference type="InterPro" id="IPR017853">
    <property type="entry name" value="GH"/>
</dbReference>
<sequence>MKYKSPMKKCQSIQTAIKFCLLGINLFFSFHWYFLMFIMARLFFSIVTVGVLNILIGTNSQLGVLYSPFVTPGDDPHSTRSYSLEDIKVMLNLLQDENFHHVSTQSVGAPDEQYSAGSTINKCSSIAPTALAAAQINKEKNKLALSVYQGVSPGSGLSERRLSTEIEIAQAANNIYDGTVTALVLTASAGLPGIPSELPSVLSAATKSRAMNLTFGLSRESCKSTVGILKLANFGQAVFHALESFDFIICPNIPTLDDYSRGPGPFKERITKQVSELEKEMKKMGAKTKVYLETGWASGMNSSNPYELVEQKDFWEMMGQWANAEKRMVFMYEAFDNPWKVDVTEVLPYSSHYGLWKHLDNEKKYSNNSYTRKISKIETYNRGSGKPRNNDASVQRASTEFSGGMTLASFGLIEMLFQIMALNIILCKKNLNWG</sequence>
<protein>
    <submittedName>
        <fullName evidence="2">Uncharacterized protein</fullName>
    </submittedName>
</protein>
<accession>A0ABP1R663</accession>
<dbReference type="EMBL" id="CAXLJM020000065">
    <property type="protein sequence ID" value="CAL8121023.1"/>
    <property type="molecule type" value="Genomic_DNA"/>
</dbReference>
<gene>
    <name evidence="2" type="ORF">ODALV1_LOCUS19182</name>
</gene>
<dbReference type="Proteomes" id="UP001642540">
    <property type="component" value="Unassembled WGS sequence"/>
</dbReference>
<keyword evidence="1" id="KW-1133">Transmembrane helix</keyword>
<reference evidence="2 3" key="1">
    <citation type="submission" date="2024-08" db="EMBL/GenBank/DDBJ databases">
        <authorList>
            <person name="Cucini C."/>
            <person name="Frati F."/>
        </authorList>
    </citation>
    <scope>NUCLEOTIDE SEQUENCE [LARGE SCALE GENOMIC DNA]</scope>
</reference>
<dbReference type="SUPFAM" id="SSF51445">
    <property type="entry name" value="(Trans)glycosidases"/>
    <property type="match status" value="1"/>
</dbReference>
<evidence type="ECO:0000313" key="2">
    <source>
        <dbReference type="EMBL" id="CAL8121023.1"/>
    </source>
</evidence>
<proteinExistence type="predicted"/>
<evidence type="ECO:0000313" key="3">
    <source>
        <dbReference type="Proteomes" id="UP001642540"/>
    </source>
</evidence>
<comment type="caution">
    <text evidence="2">The sequence shown here is derived from an EMBL/GenBank/DDBJ whole genome shotgun (WGS) entry which is preliminary data.</text>
</comment>